<dbReference type="InterPro" id="IPR021617">
    <property type="entry name" value="DUF3231"/>
</dbReference>
<dbReference type="AlphaFoldDB" id="A0A1X9M7T0"/>
<name>A0A1X9M7T0_9BACI</name>
<dbReference type="RefSeq" id="WP_066153962.1">
    <property type="nucleotide sequence ID" value="NZ_CP020814.1"/>
</dbReference>
<proteinExistence type="predicted"/>
<evidence type="ECO:0000313" key="2">
    <source>
        <dbReference type="Proteomes" id="UP000193006"/>
    </source>
</evidence>
<dbReference type="Gene3D" id="1.20.1260.10">
    <property type="match status" value="2"/>
</dbReference>
<keyword evidence="2" id="KW-1185">Reference proteome</keyword>
<evidence type="ECO:0000313" key="1">
    <source>
        <dbReference type="EMBL" id="ARK29467.1"/>
    </source>
</evidence>
<organism evidence="1 2">
    <name type="scientific">Halalkalibacter krulwichiae</name>
    <dbReference type="NCBI Taxonomy" id="199441"/>
    <lineage>
        <taxon>Bacteria</taxon>
        <taxon>Bacillati</taxon>
        <taxon>Bacillota</taxon>
        <taxon>Bacilli</taxon>
        <taxon>Bacillales</taxon>
        <taxon>Bacillaceae</taxon>
        <taxon>Halalkalibacter</taxon>
    </lineage>
</organism>
<evidence type="ECO:0008006" key="3">
    <source>
        <dbReference type="Google" id="ProtNLM"/>
    </source>
</evidence>
<dbReference type="EMBL" id="CP020814">
    <property type="protein sequence ID" value="ARK29467.1"/>
    <property type="molecule type" value="Genomic_DNA"/>
</dbReference>
<sequence>MTEKPALSSSELGTIWLTYQQKTMLHQMLDYFIERATDSEAKAIMTNLQKEVRQYIDQLTKIFEQDGTVVPMGYTKSDVHINAPALYDHDFDILFVRTMKSISGGMHALNLTMSYREDIIKLYQELTIMTQKYYSQCTTFLLKRGSLVKPPHITMPIEVEFATNQDYLKGIKIIGDKRSLNAVEVAHLYSAIENNIVGANLMMGFAQAAQNDEVRKYFARGKSLAKKLVKDLTQILAESEIPVPALEGGTVTSSVAPPFSDKIMMYCTSLLCSFSFGSNSFGTTFSLRNDIPPVVALALKDIFEFASDGAKIMVKHGWLEEPPQMIDRKQLINK</sequence>
<dbReference type="Proteomes" id="UP000193006">
    <property type="component" value="Chromosome"/>
</dbReference>
<gene>
    <name evidence="1" type="ORF">BkAM31D_06135</name>
</gene>
<dbReference type="Pfam" id="PF11553">
    <property type="entry name" value="DUF3231"/>
    <property type="match status" value="2"/>
</dbReference>
<dbReference type="KEGG" id="bkw:BkAM31D_06135"/>
<accession>A0A1X9M7T0</accession>
<dbReference type="STRING" id="199441.BkAM31D_06135"/>
<reference evidence="1 2" key="1">
    <citation type="submission" date="2017-04" db="EMBL/GenBank/DDBJ databases">
        <title>Bacillus krulwichiae AM31D Genome sequencing and assembly.</title>
        <authorList>
            <person name="Krulwich T.A."/>
            <person name="Anastor L."/>
            <person name="Ehrlich R."/>
            <person name="Ehrlich G.D."/>
            <person name="Janto B."/>
        </authorList>
    </citation>
    <scope>NUCLEOTIDE SEQUENCE [LARGE SCALE GENOMIC DNA]</scope>
    <source>
        <strain evidence="1 2">AM31D</strain>
    </source>
</reference>
<dbReference type="InterPro" id="IPR012347">
    <property type="entry name" value="Ferritin-like"/>
</dbReference>
<protein>
    <recommendedName>
        <fullName evidence="3">DUF3231 family protein</fullName>
    </recommendedName>
</protein>